<protein>
    <recommendedName>
        <fullName evidence="4">Alpha-2 type XI collagen</fullName>
    </recommendedName>
</protein>
<dbReference type="AlphaFoldDB" id="A0A345UWV5"/>
<reference evidence="2 3" key="1">
    <citation type="submission" date="2017-07" db="EMBL/GenBank/DDBJ databases">
        <title>Genome sequence of Pseudomonas NEP1.</title>
        <authorList>
            <person name="Nascimento F.X."/>
        </authorList>
    </citation>
    <scope>NUCLEOTIDE SEQUENCE [LARGE SCALE GENOMIC DNA]</scope>
    <source>
        <strain evidence="2 3">NEP1</strain>
    </source>
</reference>
<sequence length="200" mass="22193">MNPNVPDIGQLKELGLPAPVSYAPQTWGWWVLLTVLVLAAVLIGVRRYRQWRRDQYRREALVRLAQLRERSDDLNALRELPELLKRVALSMPSCNVVPVGAGLLAKASGQSMNVLDGVPSSRASRIVAPSPPQGPAALEGLDWQAFLQRHCKKPLPADLSEQLAQLAYAPDDALRALPAPQRLALFDTCQYWVERHHVAA</sequence>
<evidence type="ECO:0000313" key="3">
    <source>
        <dbReference type="Proteomes" id="UP000254535"/>
    </source>
</evidence>
<name>A0A345UWV5_PSEFL</name>
<gene>
    <name evidence="2" type="ORF">CFN16_12775</name>
</gene>
<dbReference type="EMBL" id="CP022313">
    <property type="protein sequence ID" value="AXJ04957.1"/>
    <property type="molecule type" value="Genomic_DNA"/>
</dbReference>
<feature type="transmembrane region" description="Helical" evidence="1">
    <location>
        <begin position="27"/>
        <end position="48"/>
    </location>
</feature>
<accession>A0A345UWV5</accession>
<evidence type="ECO:0000256" key="1">
    <source>
        <dbReference type="SAM" id="Phobius"/>
    </source>
</evidence>
<dbReference type="InterPro" id="IPR025489">
    <property type="entry name" value="DUF4381"/>
</dbReference>
<keyword evidence="1" id="KW-1133">Transmembrane helix</keyword>
<dbReference type="RefSeq" id="WP_115077794.1">
    <property type="nucleotide sequence ID" value="NZ_CP022313.1"/>
</dbReference>
<proteinExistence type="predicted"/>
<keyword evidence="1" id="KW-0812">Transmembrane</keyword>
<organism evidence="2 3">
    <name type="scientific">Pseudomonas fluorescens</name>
    <dbReference type="NCBI Taxonomy" id="294"/>
    <lineage>
        <taxon>Bacteria</taxon>
        <taxon>Pseudomonadati</taxon>
        <taxon>Pseudomonadota</taxon>
        <taxon>Gammaproteobacteria</taxon>
        <taxon>Pseudomonadales</taxon>
        <taxon>Pseudomonadaceae</taxon>
        <taxon>Pseudomonas</taxon>
    </lineage>
</organism>
<evidence type="ECO:0008006" key="4">
    <source>
        <dbReference type="Google" id="ProtNLM"/>
    </source>
</evidence>
<keyword evidence="1" id="KW-0472">Membrane</keyword>
<evidence type="ECO:0000313" key="2">
    <source>
        <dbReference type="EMBL" id="AXJ04957.1"/>
    </source>
</evidence>
<dbReference type="Proteomes" id="UP000254535">
    <property type="component" value="Chromosome"/>
</dbReference>
<dbReference type="Pfam" id="PF14316">
    <property type="entry name" value="DUF4381"/>
    <property type="match status" value="2"/>
</dbReference>